<comment type="caution">
    <text evidence="9">The sequence shown here is derived from an EMBL/GenBank/DDBJ whole genome shotgun (WGS) entry which is preliminary data.</text>
</comment>
<dbReference type="AlphaFoldDB" id="A0A2J8AKG8"/>
<gene>
    <name evidence="9" type="ORF">TSOC_000009</name>
</gene>
<evidence type="ECO:0000256" key="6">
    <source>
        <dbReference type="ARBA" id="ARBA00022989"/>
    </source>
</evidence>
<evidence type="ECO:0000256" key="2">
    <source>
        <dbReference type="ARBA" id="ARBA00022448"/>
    </source>
</evidence>
<keyword evidence="3" id="KW-1003">Cell membrane</keyword>
<evidence type="ECO:0000313" key="10">
    <source>
        <dbReference type="Proteomes" id="UP000236333"/>
    </source>
</evidence>
<evidence type="ECO:0000256" key="7">
    <source>
        <dbReference type="ARBA" id="ARBA00023136"/>
    </source>
</evidence>
<dbReference type="GO" id="GO:0005886">
    <property type="term" value="C:plasma membrane"/>
    <property type="evidence" value="ECO:0007669"/>
    <property type="project" value="UniProtKB-SubCell"/>
</dbReference>
<keyword evidence="5 8" id="KW-0812">Transmembrane</keyword>
<feature type="transmembrane region" description="Helical" evidence="8">
    <location>
        <begin position="36"/>
        <end position="57"/>
    </location>
</feature>
<keyword evidence="6 8" id="KW-1133">Transmembrane helix</keyword>
<keyword evidence="7 8" id="KW-0472">Membrane</keyword>
<dbReference type="OrthoDB" id="10254418at2759"/>
<evidence type="ECO:0000256" key="3">
    <source>
        <dbReference type="ARBA" id="ARBA00022475"/>
    </source>
</evidence>
<evidence type="ECO:0000256" key="1">
    <source>
        <dbReference type="ARBA" id="ARBA00004429"/>
    </source>
</evidence>
<evidence type="ECO:0000313" key="9">
    <source>
        <dbReference type="EMBL" id="PNH13000.1"/>
    </source>
</evidence>
<dbReference type="InterPro" id="IPR007272">
    <property type="entry name" value="Sulf_transp_TsuA/YedE"/>
</dbReference>
<evidence type="ECO:0000256" key="5">
    <source>
        <dbReference type="ARBA" id="ARBA00022692"/>
    </source>
</evidence>
<dbReference type="Proteomes" id="UP000236333">
    <property type="component" value="Unassembled WGS sequence"/>
</dbReference>
<dbReference type="PANTHER" id="PTHR30574">
    <property type="entry name" value="INNER MEMBRANE PROTEIN YEDE"/>
    <property type="match status" value="1"/>
</dbReference>
<accession>A0A2J8AKG8</accession>
<comment type="subcellular location">
    <subcellularLocation>
        <location evidence="1">Cell inner membrane</location>
        <topology evidence="1">Multi-pass membrane protein</topology>
    </subcellularLocation>
</comment>
<reference evidence="9 10" key="1">
    <citation type="journal article" date="2017" name="Mol. Biol. Evol.">
        <title>The 4-celled Tetrabaena socialis nuclear genome reveals the essential components for genetic control of cell number at the origin of multicellularity in the volvocine lineage.</title>
        <authorList>
            <person name="Featherston J."/>
            <person name="Arakaki Y."/>
            <person name="Hanschen E.R."/>
            <person name="Ferris P.J."/>
            <person name="Michod R.E."/>
            <person name="Olson B.J.S.C."/>
            <person name="Nozaki H."/>
            <person name="Durand P.M."/>
        </authorList>
    </citation>
    <scope>NUCLEOTIDE SEQUENCE [LARGE SCALE GENOMIC DNA]</scope>
    <source>
        <strain evidence="9 10">NIES-571</strain>
    </source>
</reference>
<keyword evidence="4" id="KW-0997">Cell inner membrane</keyword>
<feature type="transmembrane region" description="Helical" evidence="8">
    <location>
        <begin position="115"/>
        <end position="134"/>
    </location>
</feature>
<organism evidence="9 10">
    <name type="scientific">Tetrabaena socialis</name>
    <dbReference type="NCBI Taxonomy" id="47790"/>
    <lineage>
        <taxon>Eukaryota</taxon>
        <taxon>Viridiplantae</taxon>
        <taxon>Chlorophyta</taxon>
        <taxon>core chlorophytes</taxon>
        <taxon>Chlorophyceae</taxon>
        <taxon>CS clade</taxon>
        <taxon>Chlamydomonadales</taxon>
        <taxon>Tetrabaenaceae</taxon>
        <taxon>Tetrabaena</taxon>
    </lineage>
</organism>
<keyword evidence="10" id="KW-1185">Reference proteome</keyword>
<dbReference type="EMBL" id="PGGS01000001">
    <property type="protein sequence ID" value="PNH13000.1"/>
    <property type="molecule type" value="Genomic_DNA"/>
</dbReference>
<keyword evidence="2" id="KW-0813">Transport</keyword>
<name>A0A2J8AKG8_9CHLO</name>
<protein>
    <submittedName>
        <fullName evidence="9">Uncharacterized protein</fullName>
    </submittedName>
</protein>
<evidence type="ECO:0000256" key="8">
    <source>
        <dbReference type="SAM" id="Phobius"/>
    </source>
</evidence>
<feature type="transmembrane region" description="Helical" evidence="8">
    <location>
        <begin position="78"/>
        <end position="103"/>
    </location>
</feature>
<dbReference type="PANTHER" id="PTHR30574:SF1">
    <property type="entry name" value="SULPHUR TRANSPORT DOMAIN-CONTAINING PROTEIN"/>
    <property type="match status" value="1"/>
</dbReference>
<evidence type="ECO:0000256" key="4">
    <source>
        <dbReference type="ARBA" id="ARBA00022519"/>
    </source>
</evidence>
<sequence length="143" mass="15153">MGGIAPDWRHRLLGRRNPGTRPSTGWRPTRLVTLHFTPLHAVLGGLVLGAAAAGKLLTTGRVLGISGTVRGFVTNDFAPWRFAFIAGLAAGSALLSVLLPGAFEFMRASCPDAHVYAYLLAMLGGMALETRWLGGWGAAPKRC</sequence>
<proteinExistence type="predicted"/>